<dbReference type="GO" id="GO:0090522">
    <property type="term" value="P:vesicle tethering involved in exocytosis"/>
    <property type="evidence" value="ECO:0007669"/>
    <property type="project" value="InterPro"/>
</dbReference>
<dbReference type="Proteomes" id="UP000296049">
    <property type="component" value="Unassembled WGS sequence"/>
</dbReference>
<accession>R0LCK6</accession>
<organism evidence="2 3">
    <name type="scientific">Anas platyrhynchos</name>
    <name type="common">Mallard</name>
    <name type="synonym">Anas boschas</name>
    <dbReference type="NCBI Taxonomy" id="8839"/>
    <lineage>
        <taxon>Eukaryota</taxon>
        <taxon>Metazoa</taxon>
        <taxon>Chordata</taxon>
        <taxon>Craniata</taxon>
        <taxon>Vertebrata</taxon>
        <taxon>Euteleostomi</taxon>
        <taxon>Archelosauria</taxon>
        <taxon>Archosauria</taxon>
        <taxon>Dinosauria</taxon>
        <taxon>Saurischia</taxon>
        <taxon>Theropoda</taxon>
        <taxon>Coelurosauria</taxon>
        <taxon>Aves</taxon>
        <taxon>Neognathae</taxon>
        <taxon>Galloanserae</taxon>
        <taxon>Anseriformes</taxon>
        <taxon>Anatidae</taxon>
        <taxon>Anatinae</taxon>
        <taxon>Anas</taxon>
    </lineage>
</organism>
<dbReference type="PANTHER" id="PTHR12702">
    <property type="entry name" value="SEC15"/>
    <property type="match status" value="1"/>
</dbReference>
<protein>
    <submittedName>
        <fullName evidence="2">Exocyst complex component 6</fullName>
    </submittedName>
</protein>
<dbReference type="GO" id="GO:0000145">
    <property type="term" value="C:exocyst"/>
    <property type="evidence" value="ECO:0007669"/>
    <property type="project" value="TreeGrafter"/>
</dbReference>
<name>R0LCK6_ANAPL</name>
<dbReference type="InterPro" id="IPR007225">
    <property type="entry name" value="EXOC6/Sec15"/>
</dbReference>
<dbReference type="GO" id="GO:0006886">
    <property type="term" value="P:intracellular protein transport"/>
    <property type="evidence" value="ECO:0007669"/>
    <property type="project" value="InterPro"/>
</dbReference>
<gene>
    <name evidence="2" type="ORF">Anapl_18119</name>
</gene>
<sequence length="307" mass="34206">MEGRMTAGLSWQTEPRDCSWPGLVQESSQLRHTREQVLIAANAAVLDGGNGEQTAWPSSVLPGRLAAHTCRITGSDNKRKAIQSPALCRSGLERQPGAGAVSWEPQVLQQLRQRLGSSRLQEKCEARGRAGGRPLRKMRFLFFFPSFPTMGNNCSLRRDNLEKLSRALSKPRGLNSAPVAADTDPKHPCGTFQPSSIHGKALKTARRYRGDASGGDIPASAMNPSLWLLLDLFIQWDWSTYLADYGQPTCKYLRVNPTTALVLLEKMRDTSRKNNVFAQFRKNERDKQKLIDTVAKQLRSLINSHHS</sequence>
<dbReference type="PANTHER" id="PTHR12702:SF3">
    <property type="entry name" value="EXOCYST COMPLEX COMPONENT 6B"/>
    <property type="match status" value="1"/>
</dbReference>
<proteinExistence type="predicted"/>
<reference evidence="3" key="1">
    <citation type="journal article" date="2013" name="Nat. Genet.">
        <title>The duck genome and transcriptome provide insight into an avian influenza virus reservoir species.</title>
        <authorList>
            <person name="Huang Y."/>
            <person name="Li Y."/>
            <person name="Burt D.W."/>
            <person name="Chen H."/>
            <person name="Zhang Y."/>
            <person name="Qian W."/>
            <person name="Kim H."/>
            <person name="Gan S."/>
            <person name="Zhao Y."/>
            <person name="Li J."/>
            <person name="Yi K."/>
            <person name="Feng H."/>
            <person name="Zhu P."/>
            <person name="Li B."/>
            <person name="Liu Q."/>
            <person name="Fairley S."/>
            <person name="Magor K.E."/>
            <person name="Du Z."/>
            <person name="Hu X."/>
            <person name="Goodman L."/>
            <person name="Tafer H."/>
            <person name="Vignal A."/>
            <person name="Lee T."/>
            <person name="Kim K.W."/>
            <person name="Sheng Z."/>
            <person name="An Y."/>
            <person name="Searle S."/>
            <person name="Herrero J."/>
            <person name="Groenen M.A."/>
            <person name="Crooijmans R.P."/>
            <person name="Faraut T."/>
            <person name="Cai Q."/>
            <person name="Webster R.G."/>
            <person name="Aldridge J.R."/>
            <person name="Warren W.C."/>
            <person name="Bartschat S."/>
            <person name="Kehr S."/>
            <person name="Marz M."/>
            <person name="Stadler P.F."/>
            <person name="Smith J."/>
            <person name="Kraus R.H."/>
            <person name="Zhao Y."/>
            <person name="Ren L."/>
            <person name="Fei J."/>
            <person name="Morisson M."/>
            <person name="Kaiser P."/>
            <person name="Griffin D.K."/>
            <person name="Rao M."/>
            <person name="Pitel F."/>
            <person name="Wang J."/>
            <person name="Li N."/>
        </authorList>
    </citation>
    <scope>NUCLEOTIDE SEQUENCE [LARGE SCALE GENOMIC DNA]</scope>
</reference>
<dbReference type="GO" id="GO:0016020">
    <property type="term" value="C:membrane"/>
    <property type="evidence" value="ECO:0007669"/>
    <property type="project" value="TreeGrafter"/>
</dbReference>
<evidence type="ECO:0000313" key="3">
    <source>
        <dbReference type="Proteomes" id="UP000296049"/>
    </source>
</evidence>
<evidence type="ECO:0000256" key="1">
    <source>
        <dbReference type="SAM" id="MobiDB-lite"/>
    </source>
</evidence>
<evidence type="ECO:0000313" key="2">
    <source>
        <dbReference type="EMBL" id="EOA98012.1"/>
    </source>
</evidence>
<dbReference type="GO" id="GO:0006893">
    <property type="term" value="P:Golgi to plasma membrane transport"/>
    <property type="evidence" value="ECO:0007669"/>
    <property type="project" value="TreeGrafter"/>
</dbReference>
<keyword evidence="3" id="KW-1185">Reference proteome</keyword>
<dbReference type="AlphaFoldDB" id="R0LCK6"/>
<feature type="region of interest" description="Disordered" evidence="1">
    <location>
        <begin position="172"/>
        <end position="196"/>
    </location>
</feature>
<dbReference type="EMBL" id="KB743566">
    <property type="protein sequence ID" value="EOA98012.1"/>
    <property type="molecule type" value="Genomic_DNA"/>
</dbReference>